<feature type="transmembrane region" description="Helical" evidence="1">
    <location>
        <begin position="45"/>
        <end position="67"/>
    </location>
</feature>
<dbReference type="Gene3D" id="1.20.1530.20">
    <property type="match status" value="1"/>
</dbReference>
<dbReference type="PIRSF" id="PIRSF026166">
    <property type="entry name" value="UCP026166"/>
    <property type="match status" value="1"/>
</dbReference>
<feature type="transmembrane region" description="Helical" evidence="1">
    <location>
        <begin position="178"/>
        <end position="198"/>
    </location>
</feature>
<dbReference type="Proteomes" id="UP000269265">
    <property type="component" value="Unassembled WGS sequence"/>
</dbReference>
<feature type="transmembrane region" description="Helical" evidence="1">
    <location>
        <begin position="219"/>
        <end position="238"/>
    </location>
</feature>
<accession>A0A3R8TFG2</accession>
<evidence type="ECO:0000313" key="3">
    <source>
        <dbReference type="Proteomes" id="UP000269265"/>
    </source>
</evidence>
<protein>
    <submittedName>
        <fullName evidence="2">Bile acid:sodium symporter</fullName>
    </submittedName>
</protein>
<keyword evidence="1" id="KW-0472">Membrane</keyword>
<organism evidence="2 3">
    <name type="scientific">Aquabacterium soli</name>
    <dbReference type="NCBI Taxonomy" id="2493092"/>
    <lineage>
        <taxon>Bacteria</taxon>
        <taxon>Pseudomonadati</taxon>
        <taxon>Pseudomonadota</taxon>
        <taxon>Betaproteobacteria</taxon>
        <taxon>Burkholderiales</taxon>
        <taxon>Aquabacterium</taxon>
    </lineage>
</organism>
<dbReference type="EMBL" id="RSED01000001">
    <property type="protein sequence ID" value="RRS06441.1"/>
    <property type="molecule type" value="Genomic_DNA"/>
</dbReference>
<feature type="transmembrane region" description="Helical" evidence="1">
    <location>
        <begin position="143"/>
        <end position="166"/>
    </location>
</feature>
<dbReference type="PANTHER" id="PTHR18640:SF5">
    <property type="entry name" value="SODIUM_BILE ACID COTRANSPORTER 7"/>
    <property type="match status" value="1"/>
</dbReference>
<keyword evidence="1" id="KW-0812">Transmembrane</keyword>
<sequence>MARLANRRAAGRKHQGGAADWFLIGMVGAVVLASIAPNLGRTGGLLHLDVVGDIGIFLIFFLHGMGLSTDSLKHGASRWKLHLVVQISTFALFPLWWLLLNALVGRFIPHDLLLGFFYLAVLPSTVSSSVAMTAMARGNVAAAVLNATLSTLLGVVLTPLLASLVFSGAADGQAMDVGATMLKVAKMLLLPFVLGQLLRPLVGHWFQKIKPWTTKVDRAVILLLVLSSFSDSVADGLWSKHGLGLMAMTAVGVCLFLFPLLWLTKRVARAFNFPVEDEIVAVFCGSKKTLASGVPMAKLLFSGNPSMGVLVLPIMFYHQLQLFVCSVMAKRYAERDKTPVPEGKPG</sequence>
<evidence type="ECO:0000256" key="1">
    <source>
        <dbReference type="SAM" id="Phobius"/>
    </source>
</evidence>
<comment type="caution">
    <text evidence="2">The sequence shown here is derived from an EMBL/GenBank/DDBJ whole genome shotgun (WGS) entry which is preliminary data.</text>
</comment>
<dbReference type="InterPro" id="IPR016833">
    <property type="entry name" value="Put_Na-Bile_cotransptr"/>
</dbReference>
<evidence type="ECO:0000313" key="2">
    <source>
        <dbReference type="EMBL" id="RRS06441.1"/>
    </source>
</evidence>
<keyword evidence="3" id="KW-1185">Reference proteome</keyword>
<feature type="transmembrane region" description="Helical" evidence="1">
    <location>
        <begin position="21"/>
        <end position="39"/>
    </location>
</feature>
<dbReference type="RefSeq" id="WP_125241583.1">
    <property type="nucleotide sequence ID" value="NZ_RSED01000001.1"/>
</dbReference>
<dbReference type="OrthoDB" id="9792271at2"/>
<feature type="transmembrane region" description="Helical" evidence="1">
    <location>
        <begin position="79"/>
        <end position="100"/>
    </location>
</feature>
<keyword evidence="1" id="KW-1133">Transmembrane helix</keyword>
<gene>
    <name evidence="2" type="ORF">EIP75_01090</name>
</gene>
<dbReference type="InterPro" id="IPR038770">
    <property type="entry name" value="Na+/solute_symporter_sf"/>
</dbReference>
<proteinExistence type="predicted"/>
<name>A0A3R8TFG2_9BURK</name>
<dbReference type="GO" id="GO:0005886">
    <property type="term" value="C:plasma membrane"/>
    <property type="evidence" value="ECO:0007669"/>
    <property type="project" value="TreeGrafter"/>
</dbReference>
<dbReference type="PANTHER" id="PTHR18640">
    <property type="entry name" value="SOLUTE CARRIER FAMILY 10 MEMBER 7"/>
    <property type="match status" value="1"/>
</dbReference>
<feature type="transmembrane region" description="Helical" evidence="1">
    <location>
        <begin position="112"/>
        <end position="131"/>
    </location>
</feature>
<feature type="transmembrane region" description="Helical" evidence="1">
    <location>
        <begin position="244"/>
        <end position="263"/>
    </location>
</feature>
<dbReference type="AlphaFoldDB" id="A0A3R8TFG2"/>
<reference evidence="2 3" key="1">
    <citation type="submission" date="2018-12" db="EMBL/GenBank/DDBJ databases">
        <title>The whole draft genome of Aquabacterium sp. SJQ9.</title>
        <authorList>
            <person name="Sun L."/>
            <person name="Gao X."/>
            <person name="Chen W."/>
            <person name="Huang K."/>
        </authorList>
    </citation>
    <scope>NUCLEOTIDE SEQUENCE [LARGE SCALE GENOMIC DNA]</scope>
    <source>
        <strain evidence="2 3">SJQ9</strain>
    </source>
</reference>
<dbReference type="Pfam" id="PF13593">
    <property type="entry name" value="SBF_like"/>
    <property type="match status" value="1"/>
</dbReference>